<keyword evidence="4" id="KW-0378">Hydrolase</keyword>
<evidence type="ECO:0000256" key="5">
    <source>
        <dbReference type="ARBA" id="ARBA00022842"/>
    </source>
</evidence>
<evidence type="ECO:0000313" key="7">
    <source>
        <dbReference type="Proteomes" id="UP001597286"/>
    </source>
</evidence>
<dbReference type="CDD" id="cd01637">
    <property type="entry name" value="IMPase_like"/>
    <property type="match status" value="1"/>
</dbReference>
<reference evidence="7" key="1">
    <citation type="journal article" date="2019" name="Int. J. Syst. Evol. Microbiol.">
        <title>The Global Catalogue of Microorganisms (GCM) 10K type strain sequencing project: providing services to taxonomists for standard genome sequencing and annotation.</title>
        <authorList>
            <consortium name="The Broad Institute Genomics Platform"/>
            <consortium name="The Broad Institute Genome Sequencing Center for Infectious Disease"/>
            <person name="Wu L."/>
            <person name="Ma J."/>
        </authorList>
    </citation>
    <scope>NUCLEOTIDE SEQUENCE [LARGE SCALE GENOMIC DNA]</scope>
    <source>
        <strain evidence="7">DT72</strain>
    </source>
</reference>
<evidence type="ECO:0000256" key="3">
    <source>
        <dbReference type="ARBA" id="ARBA00022723"/>
    </source>
</evidence>
<dbReference type="PROSITE" id="PS00629">
    <property type="entry name" value="IMP_1"/>
    <property type="match status" value="1"/>
</dbReference>
<accession>A0ABW4P7D6</accession>
<dbReference type="PROSITE" id="PS00630">
    <property type="entry name" value="IMP_2"/>
    <property type="match status" value="1"/>
</dbReference>
<sequence>MTDPHELLAVAGGVLDGAVESFRAGIGAPSAVAKGPKDFATAVDLELEKRISGELVARTGIAVHGEEFGGPDLGSGLVWVLDPVDGTLNYSAGLPMAGILLSLLRDGEPILGLTWLPMMNRRYSAVVDGPLYCNGEALPRLQPQDLAETMVGFGAFNLDGRGPIPGEYRVRALGEVSRVCRRLRMHGSTGADLAFTAAGVLGAAVVYGYHAWDNAAGVALVRAAGGVVTDLAGEPWHLGSRSVLAAAPGVHEQILDILVSLGDPGDYRDGGSREGTT</sequence>
<evidence type="ECO:0000256" key="4">
    <source>
        <dbReference type="ARBA" id="ARBA00022801"/>
    </source>
</evidence>
<gene>
    <name evidence="6" type="ORF">ACFSJG_12045</name>
</gene>
<comment type="caution">
    <text evidence="6">The sequence shown here is derived from an EMBL/GenBank/DDBJ whole genome shotgun (WGS) entry which is preliminary data.</text>
</comment>
<dbReference type="PANTHER" id="PTHR20854">
    <property type="entry name" value="INOSITOL MONOPHOSPHATASE"/>
    <property type="match status" value="1"/>
</dbReference>
<keyword evidence="5" id="KW-0460">Magnesium</keyword>
<comment type="catalytic activity">
    <reaction evidence="1">
        <text>a myo-inositol phosphate + H2O = myo-inositol + phosphate</text>
        <dbReference type="Rhea" id="RHEA:24056"/>
        <dbReference type="ChEBI" id="CHEBI:15377"/>
        <dbReference type="ChEBI" id="CHEBI:17268"/>
        <dbReference type="ChEBI" id="CHEBI:43474"/>
        <dbReference type="ChEBI" id="CHEBI:84139"/>
        <dbReference type="EC" id="3.1.3.25"/>
    </reaction>
</comment>
<protein>
    <recommendedName>
        <fullName evidence="2">inositol-phosphate phosphatase</fullName>
        <ecNumber evidence="2">3.1.3.25</ecNumber>
    </recommendedName>
</protein>
<keyword evidence="3" id="KW-0479">Metal-binding</keyword>
<dbReference type="EC" id="3.1.3.25" evidence="2"/>
<dbReference type="InterPro" id="IPR000760">
    <property type="entry name" value="Inositol_monophosphatase-like"/>
</dbReference>
<dbReference type="PANTHER" id="PTHR20854:SF4">
    <property type="entry name" value="INOSITOL-1-MONOPHOSPHATASE-RELATED"/>
    <property type="match status" value="1"/>
</dbReference>
<dbReference type="Pfam" id="PF00459">
    <property type="entry name" value="Inositol_P"/>
    <property type="match status" value="1"/>
</dbReference>
<keyword evidence="7" id="KW-1185">Reference proteome</keyword>
<dbReference type="Gene3D" id="3.40.190.80">
    <property type="match status" value="1"/>
</dbReference>
<dbReference type="InterPro" id="IPR020583">
    <property type="entry name" value="Inositol_monoP_metal-BS"/>
</dbReference>
<evidence type="ECO:0000313" key="6">
    <source>
        <dbReference type="EMBL" id="MFD1812950.1"/>
    </source>
</evidence>
<name>A0ABW4P7D6_9NOCA</name>
<proteinExistence type="predicted"/>
<evidence type="ECO:0000256" key="2">
    <source>
        <dbReference type="ARBA" id="ARBA00013106"/>
    </source>
</evidence>
<dbReference type="InterPro" id="IPR020550">
    <property type="entry name" value="Inositol_monophosphatase_CS"/>
</dbReference>
<dbReference type="EMBL" id="JBHUFB010000010">
    <property type="protein sequence ID" value="MFD1812950.1"/>
    <property type="molecule type" value="Genomic_DNA"/>
</dbReference>
<dbReference type="RefSeq" id="WP_378485459.1">
    <property type="nucleotide sequence ID" value="NZ_JBHUFB010000010.1"/>
</dbReference>
<dbReference type="SUPFAM" id="SSF56655">
    <property type="entry name" value="Carbohydrate phosphatase"/>
    <property type="match status" value="1"/>
</dbReference>
<dbReference type="Gene3D" id="3.30.540.10">
    <property type="entry name" value="Fructose-1,6-Bisphosphatase, subunit A, domain 1"/>
    <property type="match status" value="1"/>
</dbReference>
<evidence type="ECO:0000256" key="1">
    <source>
        <dbReference type="ARBA" id="ARBA00001033"/>
    </source>
</evidence>
<dbReference type="PRINTS" id="PR00377">
    <property type="entry name" value="IMPHPHTASES"/>
</dbReference>
<organism evidence="6 7">
    <name type="scientific">Rhodococcus gannanensis</name>
    <dbReference type="NCBI Taxonomy" id="1960308"/>
    <lineage>
        <taxon>Bacteria</taxon>
        <taxon>Bacillati</taxon>
        <taxon>Actinomycetota</taxon>
        <taxon>Actinomycetes</taxon>
        <taxon>Mycobacteriales</taxon>
        <taxon>Nocardiaceae</taxon>
        <taxon>Rhodococcus</taxon>
    </lineage>
</organism>
<dbReference type="Proteomes" id="UP001597286">
    <property type="component" value="Unassembled WGS sequence"/>
</dbReference>